<dbReference type="STRING" id="1121105.GCA_000421665_01932"/>
<name>A0A3D4S550_9ENTE</name>
<feature type="domain" description="PRD" evidence="2">
    <location>
        <begin position="172"/>
        <end position="277"/>
    </location>
</feature>
<comment type="caution">
    <text evidence="3">The sequence shown here is derived from an EMBL/GenBank/DDBJ whole genome shotgun (WGS) entry which is preliminary data.</text>
</comment>
<evidence type="ECO:0000313" key="3">
    <source>
        <dbReference type="EMBL" id="HCS93081.1"/>
    </source>
</evidence>
<evidence type="ECO:0000313" key="4">
    <source>
        <dbReference type="Proteomes" id="UP000262195"/>
    </source>
</evidence>
<dbReference type="InterPro" id="IPR004341">
    <property type="entry name" value="CAT_RNA-bd_dom"/>
</dbReference>
<dbReference type="GO" id="GO:0003723">
    <property type="term" value="F:RNA binding"/>
    <property type="evidence" value="ECO:0007669"/>
    <property type="project" value="InterPro"/>
</dbReference>
<protein>
    <submittedName>
        <fullName evidence="3">PRD domain-containing protein</fullName>
    </submittedName>
</protein>
<evidence type="ECO:0000259" key="2">
    <source>
        <dbReference type="PROSITE" id="PS51372"/>
    </source>
</evidence>
<organism evidence="3 4">
    <name type="scientific">Bavariicoccus seileri</name>
    <dbReference type="NCBI Taxonomy" id="549685"/>
    <lineage>
        <taxon>Bacteria</taxon>
        <taxon>Bacillati</taxon>
        <taxon>Bacillota</taxon>
        <taxon>Bacilli</taxon>
        <taxon>Lactobacillales</taxon>
        <taxon>Enterococcaceae</taxon>
        <taxon>Bavariicoccus</taxon>
    </lineage>
</organism>
<dbReference type="InterPro" id="IPR011608">
    <property type="entry name" value="PRD"/>
</dbReference>
<dbReference type="PROSITE" id="PS51372">
    <property type="entry name" value="PRD_2"/>
    <property type="match status" value="2"/>
</dbReference>
<dbReference type="Gene3D" id="2.30.24.10">
    <property type="entry name" value="CAT RNA-binding domain"/>
    <property type="match status" value="1"/>
</dbReference>
<dbReference type="PANTHER" id="PTHR30185:SF15">
    <property type="entry name" value="CRYPTIC BETA-GLUCOSIDE BGL OPERON ANTITERMINATOR"/>
    <property type="match status" value="1"/>
</dbReference>
<reference evidence="3 4" key="1">
    <citation type="journal article" date="2018" name="Nat. Biotechnol.">
        <title>A standardized bacterial taxonomy based on genome phylogeny substantially revises the tree of life.</title>
        <authorList>
            <person name="Parks D.H."/>
            <person name="Chuvochina M."/>
            <person name="Waite D.W."/>
            <person name="Rinke C."/>
            <person name="Skarshewski A."/>
            <person name="Chaumeil P.A."/>
            <person name="Hugenholtz P."/>
        </authorList>
    </citation>
    <scope>NUCLEOTIDE SEQUENCE [LARGE SCALE GENOMIC DNA]</scope>
    <source>
        <strain evidence="3">UBA11306</strain>
    </source>
</reference>
<keyword evidence="1" id="KW-0677">Repeat</keyword>
<dbReference type="SUPFAM" id="SSF50151">
    <property type="entry name" value="SacY-like RNA-binding domain"/>
    <property type="match status" value="1"/>
</dbReference>
<gene>
    <name evidence="3" type="ORF">DIW15_00020</name>
</gene>
<dbReference type="AlphaFoldDB" id="A0A3D4S550"/>
<dbReference type="SMART" id="SM01061">
    <property type="entry name" value="CAT_RBD"/>
    <property type="match status" value="1"/>
</dbReference>
<evidence type="ECO:0000256" key="1">
    <source>
        <dbReference type="ARBA" id="ARBA00022737"/>
    </source>
</evidence>
<proteinExistence type="predicted"/>
<dbReference type="PANTHER" id="PTHR30185">
    <property type="entry name" value="CRYPTIC BETA-GLUCOSIDE BGL OPERON ANTITERMINATOR"/>
    <property type="match status" value="1"/>
</dbReference>
<dbReference type="Proteomes" id="UP000262195">
    <property type="component" value="Unassembled WGS sequence"/>
</dbReference>
<dbReference type="Pfam" id="PF00874">
    <property type="entry name" value="PRD"/>
    <property type="match status" value="2"/>
</dbReference>
<dbReference type="InterPro" id="IPR036634">
    <property type="entry name" value="PRD_sf"/>
</dbReference>
<feature type="domain" description="PRD" evidence="2">
    <location>
        <begin position="66"/>
        <end position="170"/>
    </location>
</feature>
<dbReference type="EMBL" id="DQHO01000001">
    <property type="protein sequence ID" value="HCS93081.1"/>
    <property type="molecule type" value="Genomic_DNA"/>
</dbReference>
<dbReference type="InterPro" id="IPR050661">
    <property type="entry name" value="BglG_antiterminators"/>
</dbReference>
<dbReference type="SUPFAM" id="SSF63520">
    <property type="entry name" value="PTS-regulatory domain, PRD"/>
    <property type="match status" value="2"/>
</dbReference>
<dbReference type="Gene3D" id="1.10.1790.10">
    <property type="entry name" value="PRD domain"/>
    <property type="match status" value="2"/>
</dbReference>
<dbReference type="Pfam" id="PF03123">
    <property type="entry name" value="CAT_RBD"/>
    <property type="match status" value="1"/>
</dbReference>
<sequence length="277" mass="32342">MYYVVKPLNNNVAIVKDGKHDQAVVMGGGIAFQKRKGDTIHRSQVEKIFTLKNGESENNFLTLLKNVPLDFITACYEIIEEAKTVYHYPVQEYIYVTLTDHVFLNYQNYKKGTYEKSKLPDLRKDYPVEFKIGEMGVKKLNEKLGISFPDSEISRLALHFINAKSTSNEDQKIELNKRELITLVQNELKKHGIVRTTSNENYFNRLMIHLTYLLERVDLENDSDTTFTKKFEKQLSEDYPTAYQIGTAIYEKINDFIGREMAKSERVYFTIHIQRLL</sequence>
<accession>A0A3D4S550</accession>
<dbReference type="InterPro" id="IPR036650">
    <property type="entry name" value="CAT_RNA-bd_dom_sf"/>
</dbReference>
<dbReference type="GO" id="GO:0006355">
    <property type="term" value="P:regulation of DNA-templated transcription"/>
    <property type="evidence" value="ECO:0007669"/>
    <property type="project" value="InterPro"/>
</dbReference>